<dbReference type="AlphaFoldDB" id="A0A9P0MBP1"/>
<accession>A0A9P0MBP1</accession>
<dbReference type="EMBL" id="CAKOFQ010007828">
    <property type="protein sequence ID" value="CAH2008682.1"/>
    <property type="molecule type" value="Genomic_DNA"/>
</dbReference>
<name>A0A9P0MBP1_ACAOB</name>
<gene>
    <name evidence="1" type="ORF">ACAOBT_LOCUS30400</name>
</gene>
<reference evidence="1" key="1">
    <citation type="submission" date="2022-03" db="EMBL/GenBank/DDBJ databases">
        <authorList>
            <person name="Sayadi A."/>
        </authorList>
    </citation>
    <scope>NUCLEOTIDE SEQUENCE</scope>
</reference>
<organism evidence="1 2">
    <name type="scientific">Acanthoscelides obtectus</name>
    <name type="common">Bean weevil</name>
    <name type="synonym">Bruchus obtectus</name>
    <dbReference type="NCBI Taxonomy" id="200917"/>
    <lineage>
        <taxon>Eukaryota</taxon>
        <taxon>Metazoa</taxon>
        <taxon>Ecdysozoa</taxon>
        <taxon>Arthropoda</taxon>
        <taxon>Hexapoda</taxon>
        <taxon>Insecta</taxon>
        <taxon>Pterygota</taxon>
        <taxon>Neoptera</taxon>
        <taxon>Endopterygota</taxon>
        <taxon>Coleoptera</taxon>
        <taxon>Polyphaga</taxon>
        <taxon>Cucujiformia</taxon>
        <taxon>Chrysomeloidea</taxon>
        <taxon>Chrysomelidae</taxon>
        <taxon>Bruchinae</taxon>
        <taxon>Bruchini</taxon>
        <taxon>Acanthoscelides</taxon>
    </lineage>
</organism>
<proteinExistence type="predicted"/>
<evidence type="ECO:0000313" key="2">
    <source>
        <dbReference type="Proteomes" id="UP001152888"/>
    </source>
</evidence>
<dbReference type="OrthoDB" id="28818at2759"/>
<evidence type="ECO:0000313" key="1">
    <source>
        <dbReference type="EMBL" id="CAH2008682.1"/>
    </source>
</evidence>
<protein>
    <submittedName>
        <fullName evidence="1">Uncharacterized protein</fullName>
    </submittedName>
</protein>
<comment type="caution">
    <text evidence="1">The sequence shown here is derived from an EMBL/GenBank/DDBJ whole genome shotgun (WGS) entry which is preliminary data.</text>
</comment>
<keyword evidence="2" id="KW-1185">Reference proteome</keyword>
<sequence>MLTPVQKMLLFHPSRLVSCASASRYTTAEGINNTFLKFKQLLEEFNFQVAEVETKKSGDVAQVDSFAQVLQAHLQQLETIELKIIQMRSKLSRIEYFFF</sequence>
<dbReference type="Proteomes" id="UP001152888">
    <property type="component" value="Unassembled WGS sequence"/>
</dbReference>